<dbReference type="KEGG" id="dpi:BN4_10472"/>
<evidence type="ECO:0000256" key="3">
    <source>
        <dbReference type="SAM" id="SignalP"/>
    </source>
</evidence>
<evidence type="ECO:0000313" key="6">
    <source>
        <dbReference type="Proteomes" id="UP000011724"/>
    </source>
</evidence>
<dbReference type="PATRIC" id="fig|879567.3.peg.493"/>
<dbReference type="InterPro" id="IPR050280">
    <property type="entry name" value="OMP_Chaperone_SurA"/>
</dbReference>
<dbReference type="Pfam" id="PF13624">
    <property type="entry name" value="SurA_N_3"/>
    <property type="match status" value="1"/>
</dbReference>
<dbReference type="SUPFAM" id="SSF109998">
    <property type="entry name" value="Triger factor/SurA peptide-binding domain-like"/>
    <property type="match status" value="1"/>
</dbReference>
<evidence type="ECO:0000259" key="4">
    <source>
        <dbReference type="PROSITE" id="PS50198"/>
    </source>
</evidence>
<evidence type="ECO:0000256" key="2">
    <source>
        <dbReference type="PROSITE-ProRule" id="PRU00278"/>
    </source>
</evidence>
<protein>
    <submittedName>
        <fullName evidence="5">SurA domain protein</fullName>
    </submittedName>
</protein>
<dbReference type="STRING" id="1322246.BN4_10472"/>
<reference evidence="6" key="2">
    <citation type="journal article" date="2013" name="Stand. Genomic Sci.">
        <title>Complete genome sequence of Desulfocapsa sulfexigens, a marine deltaproteobacterium specialized in disproportionating inorganic sulfur compounds.</title>
        <authorList>
            <person name="Finster K.W."/>
            <person name="Kjeldsen K.U."/>
            <person name="Kube M."/>
            <person name="Reinhardt R."/>
            <person name="Mussmann M."/>
            <person name="Amann R."/>
            <person name="Schreiber L."/>
        </authorList>
    </citation>
    <scope>NUCLEOTIDE SEQUENCE [LARGE SCALE GENOMIC DNA]</scope>
    <source>
        <strain evidence="6">DSM 10523 / SB164P1</strain>
    </source>
</reference>
<dbReference type="Pfam" id="PF13145">
    <property type="entry name" value="Rotamase_2"/>
    <property type="match status" value="1"/>
</dbReference>
<organism evidence="5 6">
    <name type="scientific">Pseudodesulfovibrio piezophilus (strain DSM 21447 / JCM 15486 / C1TLV30)</name>
    <name type="common">Desulfovibrio piezophilus</name>
    <dbReference type="NCBI Taxonomy" id="1322246"/>
    <lineage>
        <taxon>Bacteria</taxon>
        <taxon>Pseudomonadati</taxon>
        <taxon>Thermodesulfobacteriota</taxon>
        <taxon>Desulfovibrionia</taxon>
        <taxon>Desulfovibrionales</taxon>
        <taxon>Desulfovibrionaceae</taxon>
    </lineage>
</organism>
<dbReference type="HOGENOM" id="CLU_034646_5_0_7"/>
<proteinExistence type="predicted"/>
<evidence type="ECO:0000313" key="5">
    <source>
        <dbReference type="EMBL" id="CCH47710.1"/>
    </source>
</evidence>
<dbReference type="InterPro" id="IPR046357">
    <property type="entry name" value="PPIase_dom_sf"/>
</dbReference>
<keyword evidence="2" id="KW-0697">Rotamase</keyword>
<dbReference type="Proteomes" id="UP000011724">
    <property type="component" value="Chromosome"/>
</dbReference>
<gene>
    <name evidence="5" type="ordered locus">BN4_10472</name>
</gene>
<reference evidence="5 6" key="1">
    <citation type="journal article" date="2013" name="PLoS ONE">
        <title>The first genomic and proteomic characterization of a deep-sea sulfate reducer: insights into the piezophilic lifestyle of Desulfovibrio piezophilus.</title>
        <authorList>
            <person name="Pradel N."/>
            <person name="Ji B."/>
            <person name="Gimenez G."/>
            <person name="Talla E."/>
            <person name="Lenoble P."/>
            <person name="Garel M."/>
            <person name="Tamburini C."/>
            <person name="Fourquet P."/>
            <person name="Lebrun R."/>
            <person name="Bertin P."/>
            <person name="Denis Y."/>
            <person name="Pophillat M."/>
            <person name="Barbe V."/>
            <person name="Ollivier B."/>
            <person name="Dolla A."/>
        </authorList>
    </citation>
    <scope>NUCLEOTIDE SEQUENCE [LARGE SCALE GENOMIC DNA]</scope>
    <source>
        <strain evidence="6">DSM 10523 / SB164P1</strain>
    </source>
</reference>
<dbReference type="eggNOG" id="COG0760">
    <property type="taxonomic scope" value="Bacteria"/>
</dbReference>
<sequence length="312" mass="35928">MLRFLFFLIGTVFLALPHQAFAEEVVFDRILVKINDDIITQYDLDEEMKPILAKIGEIHLTAAEQEQMVKLRKQMLERMVSNKLMAQEIKKFEINVSENVVDNELAKFKQERGLTDKEFHETLKHDEMTLDEFRSKLKNAIEKQELLSFMVHSKVLVTDSEIQAEYEAKHDEYVLGKLVSLSIIMLPENISAQEVKKRIEEGELTFADAAKKYSIGPGKDKGGAIGDVNWSDLADDWKESIKGIQEGGVSRPLSIQGKSALLSPVKIVEDRLVPLEEVRESIFKRLMDEKRERIFDEYFDKLKESSVIVYMD</sequence>
<keyword evidence="2" id="KW-0413">Isomerase</keyword>
<dbReference type="Gene3D" id="3.10.50.40">
    <property type="match status" value="1"/>
</dbReference>
<feature type="chain" id="PRO_5007921494" evidence="3">
    <location>
        <begin position="23"/>
        <end position="312"/>
    </location>
</feature>
<dbReference type="OrthoDB" id="14196at2"/>
<keyword evidence="6" id="KW-1185">Reference proteome</keyword>
<dbReference type="PANTHER" id="PTHR47637">
    <property type="entry name" value="CHAPERONE SURA"/>
    <property type="match status" value="1"/>
</dbReference>
<dbReference type="AlphaFoldDB" id="M1WLE2"/>
<keyword evidence="1 3" id="KW-0732">Signal</keyword>
<dbReference type="GO" id="GO:0003755">
    <property type="term" value="F:peptidyl-prolyl cis-trans isomerase activity"/>
    <property type="evidence" value="ECO:0007669"/>
    <property type="project" value="UniProtKB-KW"/>
</dbReference>
<dbReference type="EMBL" id="FO203427">
    <property type="protein sequence ID" value="CCH47710.1"/>
    <property type="molecule type" value="Genomic_DNA"/>
</dbReference>
<feature type="domain" description="PpiC" evidence="4">
    <location>
        <begin position="163"/>
        <end position="253"/>
    </location>
</feature>
<dbReference type="Gene3D" id="1.10.4030.10">
    <property type="entry name" value="Porin chaperone SurA, peptide-binding domain"/>
    <property type="match status" value="1"/>
</dbReference>
<dbReference type="InterPro" id="IPR027304">
    <property type="entry name" value="Trigger_fact/SurA_dom_sf"/>
</dbReference>
<evidence type="ECO:0000256" key="1">
    <source>
        <dbReference type="ARBA" id="ARBA00022729"/>
    </source>
</evidence>
<dbReference type="PROSITE" id="PS50198">
    <property type="entry name" value="PPIC_PPIASE_2"/>
    <property type="match status" value="1"/>
</dbReference>
<dbReference type="InterPro" id="IPR000297">
    <property type="entry name" value="PPIase_PpiC"/>
</dbReference>
<dbReference type="PANTHER" id="PTHR47637:SF1">
    <property type="entry name" value="CHAPERONE SURA"/>
    <property type="match status" value="1"/>
</dbReference>
<name>M1WLE2_PSEP2</name>
<accession>M1WLE2</accession>
<dbReference type="RefSeq" id="WP_015413765.1">
    <property type="nucleotide sequence ID" value="NC_020409.1"/>
</dbReference>
<dbReference type="BioCyc" id="DPIE1322246:BN4_RS02465-MONOMER"/>
<feature type="signal peptide" evidence="3">
    <location>
        <begin position="1"/>
        <end position="22"/>
    </location>
</feature>
<dbReference type="SUPFAM" id="SSF54534">
    <property type="entry name" value="FKBP-like"/>
    <property type="match status" value="1"/>
</dbReference>